<accession>A0A8J6CJW4</accession>
<evidence type="ECO:0000313" key="2">
    <source>
        <dbReference type="Proteomes" id="UP000751190"/>
    </source>
</evidence>
<keyword evidence="2" id="KW-1185">Reference proteome</keyword>
<dbReference type="Proteomes" id="UP000751190">
    <property type="component" value="Unassembled WGS sequence"/>
</dbReference>
<dbReference type="AlphaFoldDB" id="A0A8J6CJW4"/>
<evidence type="ECO:0000313" key="1">
    <source>
        <dbReference type="EMBL" id="KAG8470408.1"/>
    </source>
</evidence>
<organism evidence="1 2">
    <name type="scientific">Diacronema lutheri</name>
    <name type="common">Unicellular marine alga</name>
    <name type="synonym">Monochrysis lutheri</name>
    <dbReference type="NCBI Taxonomy" id="2081491"/>
    <lineage>
        <taxon>Eukaryota</taxon>
        <taxon>Haptista</taxon>
        <taxon>Haptophyta</taxon>
        <taxon>Pavlovophyceae</taxon>
        <taxon>Pavlovales</taxon>
        <taxon>Pavlovaceae</taxon>
        <taxon>Diacronema</taxon>
    </lineage>
</organism>
<name>A0A8J6CJW4_DIALT</name>
<gene>
    <name evidence="1" type="ORF">KFE25_008829</name>
</gene>
<comment type="caution">
    <text evidence="1">The sequence shown here is derived from an EMBL/GenBank/DDBJ whole genome shotgun (WGS) entry which is preliminary data.</text>
</comment>
<dbReference type="OrthoDB" id="10395075at2759"/>
<proteinExistence type="predicted"/>
<protein>
    <recommendedName>
        <fullName evidence="3">SGNH domain-containing protein</fullName>
    </recommendedName>
</protein>
<dbReference type="EMBL" id="JAGTXO010000001">
    <property type="protein sequence ID" value="KAG8470408.1"/>
    <property type="molecule type" value="Genomic_DNA"/>
</dbReference>
<sequence>MQSIGTDGVSHPLQQCLAADRKRRECGRGAHAKLVELEPSLMPACQPGARVRTRDATNSTRPRRTIADVLAVLPNKTVVLLGDSTMRQFFDAIVCDLLRLRLYPCIKGVRWRCRRLWRKAGGAALPFVRAQHADGRTWTDFHLVYLHSFPPTAEQLWTWAREGAIDLLIFNFGLHYLLEPPRRAAAKGNVSAYAAHMGEMFSRAAAMMRAHPHTLSVFQQSVAQHFGCKSSYFNDAEPKNTRATCSGDWDTRDRTRYFADADAVALAGAHSDRPDCRCFEFEPPARGDRMMVALRARVARDLDALDLSVGWRNALAMDILARDFAGEPIGVLRWFDITRSRSQYHRMSCCTSVKSTCDCTHYCYNEIMYHEGFAELQRTLSTEQARTRMQARRGG</sequence>
<evidence type="ECO:0008006" key="3">
    <source>
        <dbReference type="Google" id="ProtNLM"/>
    </source>
</evidence>
<reference evidence="1" key="1">
    <citation type="submission" date="2021-05" db="EMBL/GenBank/DDBJ databases">
        <title>The genome of the haptophyte Pavlova lutheri (Diacronema luteri, Pavlovales) - a model for lipid biosynthesis in eukaryotic algae.</title>
        <authorList>
            <person name="Hulatt C.J."/>
            <person name="Posewitz M.C."/>
        </authorList>
    </citation>
    <scope>NUCLEOTIDE SEQUENCE</scope>
    <source>
        <strain evidence="1">NIVA-4/92</strain>
    </source>
</reference>